<proteinExistence type="predicted"/>
<feature type="region of interest" description="Disordered" evidence="1">
    <location>
        <begin position="84"/>
        <end position="107"/>
    </location>
</feature>
<reference evidence="3" key="1">
    <citation type="submission" date="2025-08" db="UniProtKB">
        <authorList>
            <consortium name="RefSeq"/>
        </authorList>
    </citation>
    <scope>IDENTIFICATION</scope>
    <source>
        <tissue evidence="3">Ear skin</tissue>
    </source>
</reference>
<evidence type="ECO:0000313" key="2">
    <source>
        <dbReference type="Proteomes" id="UP000694856"/>
    </source>
</evidence>
<protein>
    <submittedName>
        <fullName evidence="3">Cytoplasmic FMR1-interacting protein 1 homolog</fullName>
    </submittedName>
</protein>
<dbReference type="Proteomes" id="UP000694856">
    <property type="component" value="Unplaced"/>
</dbReference>
<evidence type="ECO:0000313" key="3">
    <source>
        <dbReference type="RefSeq" id="XP_032332207.1"/>
    </source>
</evidence>
<organism evidence="2 3">
    <name type="scientific">Camelus ferus</name>
    <name type="common">Wild bactrian camel</name>
    <name type="synonym">Camelus bactrianus ferus</name>
    <dbReference type="NCBI Taxonomy" id="419612"/>
    <lineage>
        <taxon>Eukaryota</taxon>
        <taxon>Metazoa</taxon>
        <taxon>Chordata</taxon>
        <taxon>Craniata</taxon>
        <taxon>Vertebrata</taxon>
        <taxon>Euteleostomi</taxon>
        <taxon>Mammalia</taxon>
        <taxon>Eutheria</taxon>
        <taxon>Laurasiatheria</taxon>
        <taxon>Artiodactyla</taxon>
        <taxon>Tylopoda</taxon>
        <taxon>Camelidae</taxon>
        <taxon>Camelus</taxon>
    </lineage>
</organism>
<sequence length="107" mass="11726">MHFGKQFILFTTLEPGLLGHLQRLAAASWAPSLPGHLPAAGYQGITAIRGELLQVARSLLRCNILQYEGTLMEVMPEVCWLPHTNTGKPGRHGRHPGDLPAPVEGRR</sequence>
<name>A0A8B8SRW3_CAMFR</name>
<evidence type="ECO:0000256" key="1">
    <source>
        <dbReference type="SAM" id="MobiDB-lite"/>
    </source>
</evidence>
<accession>A0A8B8SRW3</accession>
<dbReference type="AlphaFoldDB" id="A0A8B8SRW3"/>
<dbReference type="GeneID" id="116662576"/>
<keyword evidence="2" id="KW-1185">Reference proteome</keyword>
<dbReference type="RefSeq" id="XP_032332207.1">
    <property type="nucleotide sequence ID" value="XM_032476316.1"/>
</dbReference>
<dbReference type="KEGG" id="cfr:116662576"/>
<gene>
    <name evidence="3" type="primary">LOC116662576</name>
</gene>